<dbReference type="AlphaFoldDB" id="G3IL26"/>
<evidence type="ECO:0000313" key="2">
    <source>
        <dbReference type="Proteomes" id="UP000001075"/>
    </source>
</evidence>
<sequence>MAISKLTTVVLCSRGDDAQSSLRSTKAYIQGIHPYCLGHLRCLPQDIAELSGHCLLIRLSPWE</sequence>
<dbReference type="Proteomes" id="UP000001075">
    <property type="component" value="Unassembled WGS sequence"/>
</dbReference>
<name>G3IL26_CRIGR</name>
<dbReference type="InParanoid" id="G3IL26"/>
<organism evidence="1 2">
    <name type="scientific">Cricetulus griseus</name>
    <name type="common">Chinese hamster</name>
    <name type="synonym">Cricetulus barabensis griseus</name>
    <dbReference type="NCBI Taxonomy" id="10029"/>
    <lineage>
        <taxon>Eukaryota</taxon>
        <taxon>Metazoa</taxon>
        <taxon>Chordata</taxon>
        <taxon>Craniata</taxon>
        <taxon>Vertebrata</taxon>
        <taxon>Euteleostomi</taxon>
        <taxon>Mammalia</taxon>
        <taxon>Eutheria</taxon>
        <taxon>Euarchontoglires</taxon>
        <taxon>Glires</taxon>
        <taxon>Rodentia</taxon>
        <taxon>Myomorpha</taxon>
        <taxon>Muroidea</taxon>
        <taxon>Cricetidae</taxon>
        <taxon>Cricetinae</taxon>
        <taxon>Cricetulus</taxon>
    </lineage>
</organism>
<reference evidence="2" key="1">
    <citation type="journal article" date="2011" name="Nat. Biotechnol.">
        <title>The genomic sequence of the Chinese hamster ovary (CHO)-K1 cell line.</title>
        <authorList>
            <person name="Xu X."/>
            <person name="Nagarajan H."/>
            <person name="Lewis N.E."/>
            <person name="Pan S."/>
            <person name="Cai Z."/>
            <person name="Liu X."/>
            <person name="Chen W."/>
            <person name="Xie M."/>
            <person name="Wang W."/>
            <person name="Hammond S."/>
            <person name="Andersen M.R."/>
            <person name="Neff N."/>
            <person name="Passarelli B."/>
            <person name="Koh W."/>
            <person name="Fan H.C."/>
            <person name="Wang J."/>
            <person name="Gui Y."/>
            <person name="Lee K.H."/>
            <person name="Betenbaugh M.J."/>
            <person name="Quake S.R."/>
            <person name="Famili I."/>
            <person name="Palsson B.O."/>
            <person name="Wang J."/>
        </authorList>
    </citation>
    <scope>NUCLEOTIDE SEQUENCE [LARGE SCALE GENOMIC DNA]</scope>
    <source>
        <strain evidence="2">CHO K1 cell line</strain>
    </source>
</reference>
<gene>
    <name evidence="1" type="ORF">I79_024586</name>
</gene>
<evidence type="ECO:0000313" key="1">
    <source>
        <dbReference type="EMBL" id="EGW08746.1"/>
    </source>
</evidence>
<protein>
    <submittedName>
        <fullName evidence="1">Uncharacterized protein</fullName>
    </submittedName>
</protein>
<proteinExistence type="predicted"/>
<dbReference type="EMBL" id="JH003849">
    <property type="protein sequence ID" value="EGW08746.1"/>
    <property type="molecule type" value="Genomic_DNA"/>
</dbReference>
<accession>G3IL26</accession>